<proteinExistence type="predicted"/>
<reference evidence="1 2" key="1">
    <citation type="submission" date="2023-03" db="EMBL/GenBank/DDBJ databases">
        <title>Complete genome sequences of several Auritidibacter ignavus strains isolated from ear infections.</title>
        <authorList>
            <person name="Baehr T."/>
            <person name="Baumhoegger A.M."/>
        </authorList>
    </citation>
    <scope>NUCLEOTIDE SEQUENCE [LARGE SCALE GENOMIC DNA]</scope>
    <source>
        <strain evidence="1 2">BABAE-6</strain>
    </source>
</reference>
<dbReference type="EMBL" id="CP122566">
    <property type="protein sequence ID" value="WGH94176.1"/>
    <property type="molecule type" value="Genomic_DNA"/>
</dbReference>
<protein>
    <submittedName>
        <fullName evidence="1">Uncharacterized protein</fullName>
    </submittedName>
</protein>
<evidence type="ECO:0000313" key="2">
    <source>
        <dbReference type="Proteomes" id="UP001224674"/>
    </source>
</evidence>
<dbReference type="RefSeq" id="WP_122548829.1">
    <property type="nucleotide sequence ID" value="NZ_CP122565.1"/>
</dbReference>
<dbReference type="Proteomes" id="UP001224674">
    <property type="component" value="Chromosome"/>
</dbReference>
<name>A0AAJ6AIN4_9MICC</name>
<gene>
    <name evidence="1" type="ORF">QDX21_05120</name>
</gene>
<evidence type="ECO:0000313" key="1">
    <source>
        <dbReference type="EMBL" id="WGH94176.1"/>
    </source>
</evidence>
<accession>A0AAJ6AIN4</accession>
<sequence>MDFSDLTNEEMYELMHQLENELVTRQNREALARDINDVLLTARLNGAAREPADEWTHTPPIDEAFALGETTVKDGETFVSQLPINVCTPGHCKTAWKKHDPDTP</sequence>
<organism evidence="1 2">
    <name type="scientific">Auritidibacter ignavus</name>
    <dbReference type="NCBI Taxonomy" id="678932"/>
    <lineage>
        <taxon>Bacteria</taxon>
        <taxon>Bacillati</taxon>
        <taxon>Actinomycetota</taxon>
        <taxon>Actinomycetes</taxon>
        <taxon>Micrococcales</taxon>
        <taxon>Micrococcaceae</taxon>
        <taxon>Auritidibacter</taxon>
    </lineage>
</organism>
<keyword evidence="2" id="KW-1185">Reference proteome</keyword>
<dbReference type="AlphaFoldDB" id="A0AAJ6AIN4"/>